<protein>
    <submittedName>
        <fullName evidence="1">Uncharacterized protein</fullName>
    </submittedName>
</protein>
<evidence type="ECO:0000313" key="1">
    <source>
        <dbReference type="EnsemblPlants" id="AVESA.00010b.r2.7DG1390370.1.CDS"/>
    </source>
</evidence>
<proteinExistence type="predicted"/>
<dbReference type="EnsemblPlants" id="AVESA.00010b.r2.7DG1390370.1">
    <property type="protein sequence ID" value="AVESA.00010b.r2.7DG1390370.1.CDS"/>
    <property type="gene ID" value="AVESA.00010b.r2.7DG1390370"/>
</dbReference>
<name>A0ACD6AJE2_AVESA</name>
<keyword evidence="2" id="KW-1185">Reference proteome</keyword>
<dbReference type="Proteomes" id="UP001732700">
    <property type="component" value="Chromosome 7D"/>
</dbReference>
<reference evidence="1" key="1">
    <citation type="submission" date="2021-05" db="EMBL/GenBank/DDBJ databases">
        <authorList>
            <person name="Scholz U."/>
            <person name="Mascher M."/>
            <person name="Fiebig A."/>
        </authorList>
    </citation>
    <scope>NUCLEOTIDE SEQUENCE [LARGE SCALE GENOMIC DNA]</scope>
</reference>
<organism evidence="1 2">
    <name type="scientific">Avena sativa</name>
    <name type="common">Oat</name>
    <dbReference type="NCBI Taxonomy" id="4498"/>
    <lineage>
        <taxon>Eukaryota</taxon>
        <taxon>Viridiplantae</taxon>
        <taxon>Streptophyta</taxon>
        <taxon>Embryophyta</taxon>
        <taxon>Tracheophyta</taxon>
        <taxon>Spermatophyta</taxon>
        <taxon>Magnoliopsida</taxon>
        <taxon>Liliopsida</taxon>
        <taxon>Poales</taxon>
        <taxon>Poaceae</taxon>
        <taxon>BOP clade</taxon>
        <taxon>Pooideae</taxon>
        <taxon>Poodae</taxon>
        <taxon>Poeae</taxon>
        <taxon>Poeae Chloroplast Group 1 (Aveneae type)</taxon>
        <taxon>Aveninae</taxon>
        <taxon>Avena</taxon>
    </lineage>
</organism>
<evidence type="ECO:0000313" key="2">
    <source>
        <dbReference type="Proteomes" id="UP001732700"/>
    </source>
</evidence>
<accession>A0ACD6AJE2</accession>
<reference evidence="1" key="2">
    <citation type="submission" date="2025-09" db="UniProtKB">
        <authorList>
            <consortium name="EnsemblPlants"/>
        </authorList>
    </citation>
    <scope>IDENTIFICATION</scope>
</reference>
<sequence>MGNFLLLLAAVLPWTLLLAGDGRGTTAARLVHQVKLQSSFKETSFSPQELLLGPLDDESGSVKRYIAQHMSGKSDEGFYGIIATMDVYGFNLTTQQYTHGAVVLYDQVDRAVTSINIIQIGWEVAPARYGDSRTHLGSMWTTDGYTKTSCRNADCAFVPEKGAHMALGGVIEPVSQPNGPKHTITIKVIKDGMMGNWLVYYGFNGHNPVLIGHYPKSIFTGGLANRAAGLQFGGYVWNNATTPVPMGSGYLPKDDAVTAASMSNIQFIDQSGHPYPVPKDSHAYMTDSNIYAANPIMNGRFFYGGPMQ</sequence>